<name>A0A1M6P4K5_9BRAD</name>
<dbReference type="Proteomes" id="UP000189935">
    <property type="component" value="Chromosome I"/>
</dbReference>
<gene>
    <name evidence="1" type="ORF">SAMN05444159_2222</name>
</gene>
<evidence type="ECO:0000313" key="1">
    <source>
        <dbReference type="EMBL" id="SHK02858.1"/>
    </source>
</evidence>
<sequence>MLDVVLALNGITDVIEFFEIDQSLQPVPLGEAIDESGAMFEAAANEVVRHANIEDAVGSIGQKINVPACHTEKVQDVDGRDKPGHDEIRCYGALA</sequence>
<accession>A0A1M6P4K5</accession>
<protein>
    <submittedName>
        <fullName evidence="1">Uncharacterized protein</fullName>
    </submittedName>
</protein>
<evidence type="ECO:0000313" key="2">
    <source>
        <dbReference type="Proteomes" id="UP000189935"/>
    </source>
</evidence>
<organism evidence="1 2">
    <name type="scientific">Bradyrhizobium lablabi</name>
    <dbReference type="NCBI Taxonomy" id="722472"/>
    <lineage>
        <taxon>Bacteria</taxon>
        <taxon>Pseudomonadati</taxon>
        <taxon>Pseudomonadota</taxon>
        <taxon>Alphaproteobacteria</taxon>
        <taxon>Hyphomicrobiales</taxon>
        <taxon>Nitrobacteraceae</taxon>
        <taxon>Bradyrhizobium</taxon>
    </lineage>
</organism>
<dbReference type="EMBL" id="LT670844">
    <property type="protein sequence ID" value="SHK02858.1"/>
    <property type="molecule type" value="Genomic_DNA"/>
</dbReference>
<reference evidence="1 2" key="1">
    <citation type="submission" date="2016-11" db="EMBL/GenBank/DDBJ databases">
        <authorList>
            <person name="Jaros S."/>
            <person name="Januszkiewicz K."/>
            <person name="Wedrychowicz H."/>
        </authorList>
    </citation>
    <scope>NUCLEOTIDE SEQUENCE [LARGE SCALE GENOMIC DNA]</scope>
    <source>
        <strain evidence="1 2">GAS499</strain>
    </source>
</reference>
<dbReference type="AlphaFoldDB" id="A0A1M6P4K5"/>
<proteinExistence type="predicted"/>